<dbReference type="SUPFAM" id="SSF52091">
    <property type="entry name" value="SpoIIaa-like"/>
    <property type="match status" value="1"/>
</dbReference>
<dbReference type="InterPro" id="IPR003658">
    <property type="entry name" value="Anti-sigma_ant"/>
</dbReference>
<dbReference type="RefSeq" id="WP_382368335.1">
    <property type="nucleotide sequence ID" value="NZ_JBHRZI010000005.1"/>
</dbReference>
<dbReference type="Pfam" id="PF01740">
    <property type="entry name" value="STAS"/>
    <property type="match status" value="1"/>
</dbReference>
<dbReference type="InterPro" id="IPR002645">
    <property type="entry name" value="STAS_dom"/>
</dbReference>
<comment type="caution">
    <text evidence="4">The sequence shown here is derived from an EMBL/GenBank/DDBJ whole genome shotgun (WGS) entry which is preliminary data.</text>
</comment>
<evidence type="ECO:0000313" key="5">
    <source>
        <dbReference type="Proteomes" id="UP001595690"/>
    </source>
</evidence>
<sequence>MLEVTVTESSPASTLLTVSGELSGSGSERLLAKLDRLLDQGHRYVVLDLSAVSFCDSSGVSALVRGHARASAAAGGLRLAAASEQVTRVLELSGLARMLGLKSTVEL</sequence>
<keyword evidence="5" id="KW-1185">Reference proteome</keyword>
<accession>A0ABV8BMD1</accession>
<dbReference type="PROSITE" id="PS50801">
    <property type="entry name" value="STAS"/>
    <property type="match status" value="1"/>
</dbReference>
<name>A0ABV8BMD1_9PSEU</name>
<evidence type="ECO:0000313" key="4">
    <source>
        <dbReference type="EMBL" id="MFC3890460.1"/>
    </source>
</evidence>
<dbReference type="EMBL" id="JBHRZI010000005">
    <property type="protein sequence ID" value="MFC3890460.1"/>
    <property type="molecule type" value="Genomic_DNA"/>
</dbReference>
<reference evidence="5" key="1">
    <citation type="journal article" date="2019" name="Int. J. Syst. Evol. Microbiol.">
        <title>The Global Catalogue of Microorganisms (GCM) 10K type strain sequencing project: providing services to taxonomists for standard genome sequencing and annotation.</title>
        <authorList>
            <consortium name="The Broad Institute Genomics Platform"/>
            <consortium name="The Broad Institute Genome Sequencing Center for Infectious Disease"/>
            <person name="Wu L."/>
            <person name="Ma J."/>
        </authorList>
    </citation>
    <scope>NUCLEOTIDE SEQUENCE [LARGE SCALE GENOMIC DNA]</scope>
    <source>
        <strain evidence="5">CGMCC 4.7405</strain>
    </source>
</reference>
<dbReference type="CDD" id="cd07043">
    <property type="entry name" value="STAS_anti-anti-sigma_factors"/>
    <property type="match status" value="1"/>
</dbReference>
<evidence type="ECO:0000256" key="2">
    <source>
        <dbReference type="RuleBase" id="RU003749"/>
    </source>
</evidence>
<dbReference type="PANTHER" id="PTHR33495:SF2">
    <property type="entry name" value="ANTI-SIGMA FACTOR ANTAGONIST TM_1081-RELATED"/>
    <property type="match status" value="1"/>
</dbReference>
<dbReference type="Proteomes" id="UP001595690">
    <property type="component" value="Unassembled WGS sequence"/>
</dbReference>
<comment type="similarity">
    <text evidence="1 2">Belongs to the anti-sigma-factor antagonist family.</text>
</comment>
<dbReference type="InterPro" id="IPR036513">
    <property type="entry name" value="STAS_dom_sf"/>
</dbReference>
<protein>
    <recommendedName>
        <fullName evidence="2">Anti-sigma factor antagonist</fullName>
    </recommendedName>
</protein>
<feature type="domain" description="STAS" evidence="3">
    <location>
        <begin position="3"/>
        <end position="107"/>
    </location>
</feature>
<proteinExistence type="inferred from homology"/>
<dbReference type="PANTHER" id="PTHR33495">
    <property type="entry name" value="ANTI-SIGMA FACTOR ANTAGONIST TM_1081-RELATED-RELATED"/>
    <property type="match status" value="1"/>
</dbReference>
<evidence type="ECO:0000256" key="1">
    <source>
        <dbReference type="ARBA" id="ARBA00009013"/>
    </source>
</evidence>
<evidence type="ECO:0000259" key="3">
    <source>
        <dbReference type="PROSITE" id="PS50801"/>
    </source>
</evidence>
<organism evidence="4 5">
    <name type="scientific">Lentzea rhizosphaerae</name>
    <dbReference type="NCBI Taxonomy" id="2041025"/>
    <lineage>
        <taxon>Bacteria</taxon>
        <taxon>Bacillati</taxon>
        <taxon>Actinomycetota</taxon>
        <taxon>Actinomycetes</taxon>
        <taxon>Pseudonocardiales</taxon>
        <taxon>Pseudonocardiaceae</taxon>
        <taxon>Lentzea</taxon>
    </lineage>
</organism>
<dbReference type="Gene3D" id="3.30.750.24">
    <property type="entry name" value="STAS domain"/>
    <property type="match status" value="1"/>
</dbReference>
<gene>
    <name evidence="4" type="ORF">ACFOWZ_03175</name>
</gene>
<dbReference type="NCBIfam" id="TIGR00377">
    <property type="entry name" value="ant_ant_sig"/>
    <property type="match status" value="1"/>
</dbReference>